<dbReference type="InterPro" id="IPR004991">
    <property type="entry name" value="Aerolysin-like"/>
</dbReference>
<evidence type="ECO:0008006" key="3">
    <source>
        <dbReference type="Google" id="ProtNLM"/>
    </source>
</evidence>
<dbReference type="Gene3D" id="2.170.15.10">
    <property type="entry name" value="Proaerolysin, chain A, domain 3"/>
    <property type="match status" value="1"/>
</dbReference>
<dbReference type="SUPFAM" id="SSF56973">
    <property type="entry name" value="Aerolisin/ETX pore-forming domain"/>
    <property type="match status" value="1"/>
</dbReference>
<dbReference type="Pfam" id="PF03318">
    <property type="entry name" value="ETX_MTX2"/>
    <property type="match status" value="1"/>
</dbReference>
<dbReference type="GeneID" id="28761132"/>
<evidence type="ECO:0000313" key="2">
    <source>
        <dbReference type="Proteomes" id="UP000077069"/>
    </source>
</evidence>
<dbReference type="EMBL" id="KV441549">
    <property type="protein sequence ID" value="OAG10064.1"/>
    <property type="molecule type" value="Genomic_DNA"/>
</dbReference>
<evidence type="ECO:0000313" key="1">
    <source>
        <dbReference type="EMBL" id="OAG10064.1"/>
    </source>
</evidence>
<dbReference type="InParanoid" id="A0A177CRB3"/>
<dbReference type="OrthoDB" id="3758675at2759"/>
<organism evidence="1 2">
    <name type="scientific">Paraphaeosphaeria sporulosa</name>
    <dbReference type="NCBI Taxonomy" id="1460663"/>
    <lineage>
        <taxon>Eukaryota</taxon>
        <taxon>Fungi</taxon>
        <taxon>Dikarya</taxon>
        <taxon>Ascomycota</taxon>
        <taxon>Pezizomycotina</taxon>
        <taxon>Dothideomycetes</taxon>
        <taxon>Pleosporomycetidae</taxon>
        <taxon>Pleosporales</taxon>
        <taxon>Massarineae</taxon>
        <taxon>Didymosphaeriaceae</taxon>
        <taxon>Paraphaeosphaeria</taxon>
    </lineage>
</organism>
<dbReference type="Proteomes" id="UP000077069">
    <property type="component" value="Unassembled WGS sequence"/>
</dbReference>
<dbReference type="AlphaFoldDB" id="A0A177CRB3"/>
<sequence>MWHVRGIHLTFSDGWVSPIRGSTTGDITEQGVIEWDGPVAKINRANNWDGYGGDAVGRIWIDAGGKSLNVGSDTGSYGGEPVELHTGVLLGAHGRSGDFLDTLEWMLMSADIIDSEVTQFKFPPETANLEEWNEKQKGMENISLDDLYYSNDSPAGSSNQTFEFSKGVEKTVSKTVTDQDSHAFGVSIGFKISAEIDVPLLAKVTAETSTSYSYTYTKTHSESISTSDKMPITYKQSGTLAPGQAMHCTALTSSGTFSSDFTAVTRITLGDGKTFDIEQPHHYESVGWTNAQSSCKLVPRDQIPSGALMGETMPLKKRSIAGRLWM</sequence>
<dbReference type="RefSeq" id="XP_018040429.1">
    <property type="nucleotide sequence ID" value="XM_018177646.1"/>
</dbReference>
<accession>A0A177CRB3</accession>
<reference evidence="1 2" key="1">
    <citation type="submission" date="2016-05" db="EMBL/GenBank/DDBJ databases">
        <title>Comparative analysis of secretome profiles of manganese(II)-oxidizing ascomycete fungi.</title>
        <authorList>
            <consortium name="DOE Joint Genome Institute"/>
            <person name="Zeiner C.A."/>
            <person name="Purvine S.O."/>
            <person name="Zink E.M."/>
            <person name="Wu S."/>
            <person name="Pasa-Tolic L."/>
            <person name="Chaput D.L."/>
            <person name="Haridas S."/>
            <person name="Grigoriev I.V."/>
            <person name="Santelli C.M."/>
            <person name="Hansel C.M."/>
        </authorList>
    </citation>
    <scope>NUCLEOTIDE SEQUENCE [LARGE SCALE GENOMIC DNA]</scope>
    <source>
        <strain evidence="1 2">AP3s5-JAC2a</strain>
    </source>
</reference>
<proteinExistence type="predicted"/>
<name>A0A177CRB3_9PLEO</name>
<protein>
    <recommendedName>
        <fullName evidence="3">Jacalin-type lectin domain-containing protein</fullName>
    </recommendedName>
</protein>
<keyword evidence="2" id="KW-1185">Reference proteome</keyword>
<gene>
    <name evidence="1" type="ORF">CC84DRAFT_1161075</name>
</gene>